<proteinExistence type="predicted"/>
<dbReference type="InterPro" id="IPR036568">
    <property type="entry name" value="GGCT-like_sf"/>
</dbReference>
<dbReference type="EC" id="4.3.2.7" evidence="1"/>
<sequence length="183" mass="20274">MDMRPMWVFGYGSLIWNPEFPVAEQITARLPGYARTFCMRSIHHRGSPEEPGLVLALDPAPDAACTGVGFRVQDGAEDDTLAALRERELISSAYVERQVELMLDDGRDVQALAYVIDPDHVQYCGGLPLEEQAHIIARAVGGRGPNAQYLYNTAIHLAELGIADSELEWLAARVREIEEPDAR</sequence>
<dbReference type="SUPFAM" id="SSF110857">
    <property type="entry name" value="Gamma-glutamyl cyclotransferase-like"/>
    <property type="match status" value="1"/>
</dbReference>
<dbReference type="Gene3D" id="3.10.490.10">
    <property type="entry name" value="Gamma-glutamyl cyclotransferase-like"/>
    <property type="match status" value="1"/>
</dbReference>
<dbReference type="Proteomes" id="UP000199356">
    <property type="component" value="Unassembled WGS sequence"/>
</dbReference>
<evidence type="ECO:0000256" key="1">
    <source>
        <dbReference type="ARBA" id="ARBA00012344"/>
    </source>
</evidence>
<name>A0A1I5NBF6_9RHOB</name>
<accession>A0A1I5NBF6</accession>
<evidence type="ECO:0000313" key="3">
    <source>
        <dbReference type="EMBL" id="SFP19030.1"/>
    </source>
</evidence>
<dbReference type="GO" id="GO:0061928">
    <property type="term" value="F:glutathione specific gamma-glutamylcyclotransferase activity"/>
    <property type="evidence" value="ECO:0007669"/>
    <property type="project" value="UniProtKB-EC"/>
</dbReference>
<evidence type="ECO:0000256" key="2">
    <source>
        <dbReference type="ARBA" id="ARBA00023239"/>
    </source>
</evidence>
<evidence type="ECO:0000313" key="4">
    <source>
        <dbReference type="Proteomes" id="UP000199356"/>
    </source>
</evidence>
<protein>
    <recommendedName>
        <fullName evidence="1">glutathione-specific gamma-glutamylcyclotransferase</fullName>
        <ecNumber evidence="1">4.3.2.7</ecNumber>
    </recommendedName>
</protein>
<dbReference type="Pfam" id="PF04752">
    <property type="entry name" value="ChaC"/>
    <property type="match status" value="1"/>
</dbReference>
<dbReference type="InterPro" id="IPR006840">
    <property type="entry name" value="ChaC"/>
</dbReference>
<dbReference type="PANTHER" id="PTHR12192">
    <property type="entry name" value="CATION TRANSPORT PROTEIN CHAC-RELATED"/>
    <property type="match status" value="1"/>
</dbReference>
<dbReference type="STRING" id="441119.SAMN04488047_103193"/>
<dbReference type="GO" id="GO:0006751">
    <property type="term" value="P:glutathione catabolic process"/>
    <property type="evidence" value="ECO:0007669"/>
    <property type="project" value="InterPro"/>
</dbReference>
<reference evidence="3 4" key="1">
    <citation type="submission" date="2016-10" db="EMBL/GenBank/DDBJ databases">
        <authorList>
            <person name="de Groot N.N."/>
        </authorList>
    </citation>
    <scope>NUCLEOTIDE SEQUENCE [LARGE SCALE GENOMIC DNA]</scope>
    <source>
        <strain evidence="3 4">DSM 19547</strain>
    </source>
</reference>
<dbReference type="PANTHER" id="PTHR12192:SF2">
    <property type="entry name" value="GLUTATHIONE-SPECIFIC GAMMA-GLUTAMYLCYCLOTRANSFERASE 2"/>
    <property type="match status" value="1"/>
</dbReference>
<dbReference type="CDD" id="cd06661">
    <property type="entry name" value="GGCT_like"/>
    <property type="match status" value="1"/>
</dbReference>
<organism evidence="3 4">
    <name type="scientific">Tranquillimonas alkanivorans</name>
    <dbReference type="NCBI Taxonomy" id="441119"/>
    <lineage>
        <taxon>Bacteria</taxon>
        <taxon>Pseudomonadati</taxon>
        <taxon>Pseudomonadota</taxon>
        <taxon>Alphaproteobacteria</taxon>
        <taxon>Rhodobacterales</taxon>
        <taxon>Roseobacteraceae</taxon>
        <taxon>Tranquillimonas</taxon>
    </lineage>
</organism>
<gene>
    <name evidence="3" type="ORF">SAMN04488047_103193</name>
</gene>
<dbReference type="InterPro" id="IPR013024">
    <property type="entry name" value="GGCT-like"/>
</dbReference>
<keyword evidence="4" id="KW-1185">Reference proteome</keyword>
<keyword evidence="2" id="KW-0456">Lyase</keyword>
<dbReference type="AlphaFoldDB" id="A0A1I5NBF6"/>
<dbReference type="GO" id="GO:0005737">
    <property type="term" value="C:cytoplasm"/>
    <property type="evidence" value="ECO:0007669"/>
    <property type="project" value="TreeGrafter"/>
</dbReference>
<dbReference type="EMBL" id="FOXA01000003">
    <property type="protein sequence ID" value="SFP19030.1"/>
    <property type="molecule type" value="Genomic_DNA"/>
</dbReference>
<dbReference type="RefSeq" id="WP_245759184.1">
    <property type="nucleotide sequence ID" value="NZ_FOXA01000003.1"/>
</dbReference>